<evidence type="ECO:0000313" key="2">
    <source>
        <dbReference type="EMBL" id="SFT15958.1"/>
    </source>
</evidence>
<dbReference type="STRING" id="683125.SAMN05660206_11635"/>
<keyword evidence="3" id="KW-1185">Reference proteome</keyword>
<feature type="chain" id="PRO_5011567669" evidence="1">
    <location>
        <begin position="24"/>
        <end position="299"/>
    </location>
</feature>
<dbReference type="AlphaFoldDB" id="A0A1I6VQI1"/>
<sequence length="299" mass="33676">MKTKVLQLLVLFLVLGIAQEAKAQWKGTWRTNEGNIQINGSSGKISFGLLDYTFSGTTSNVMNNVLTGTYFVKPSMPKPNKPAPMKSIEFGKFGERGTFTLTLDRTGQKFSGEWKNEANPDQKGTLTGTFVPTLTNAGKEGNKDIEGTQRKKDLENRKVDISEANLKAAVPWVGSWKLDGYNSKWKIIQLSPTKIQIKGNHTVNKQVITIDATAEEVSRSKNGQIIYYKGTHEQYNNTTKKRVTGDFNIETSKDDYNKIKGSWWYPNPQNTPKLKLGDYHKYFDAKRISAEQPNMSTYN</sequence>
<dbReference type="RefSeq" id="WP_093367507.1">
    <property type="nucleotide sequence ID" value="NZ_FOZZ01000016.1"/>
</dbReference>
<keyword evidence="1" id="KW-0732">Signal</keyword>
<dbReference type="EMBL" id="FOZZ01000016">
    <property type="protein sequence ID" value="SFT15958.1"/>
    <property type="molecule type" value="Genomic_DNA"/>
</dbReference>
<organism evidence="2 3">
    <name type="scientific">Sphingobacterium wenxiniae</name>
    <dbReference type="NCBI Taxonomy" id="683125"/>
    <lineage>
        <taxon>Bacteria</taxon>
        <taxon>Pseudomonadati</taxon>
        <taxon>Bacteroidota</taxon>
        <taxon>Sphingobacteriia</taxon>
        <taxon>Sphingobacteriales</taxon>
        <taxon>Sphingobacteriaceae</taxon>
        <taxon>Sphingobacterium</taxon>
    </lineage>
</organism>
<accession>A0A1I6VQI1</accession>
<evidence type="ECO:0000313" key="3">
    <source>
        <dbReference type="Proteomes" id="UP000198785"/>
    </source>
</evidence>
<gene>
    <name evidence="2" type="ORF">SAMN05660206_11635</name>
</gene>
<proteinExistence type="predicted"/>
<name>A0A1I6VQI1_9SPHI</name>
<protein>
    <submittedName>
        <fullName evidence="2">Uncharacterized protein</fullName>
    </submittedName>
</protein>
<reference evidence="2 3" key="1">
    <citation type="submission" date="2016-10" db="EMBL/GenBank/DDBJ databases">
        <authorList>
            <person name="de Groot N.N."/>
        </authorList>
    </citation>
    <scope>NUCLEOTIDE SEQUENCE [LARGE SCALE GENOMIC DNA]</scope>
    <source>
        <strain evidence="2 3">DSM 22789</strain>
    </source>
</reference>
<feature type="signal peptide" evidence="1">
    <location>
        <begin position="1"/>
        <end position="23"/>
    </location>
</feature>
<evidence type="ECO:0000256" key="1">
    <source>
        <dbReference type="SAM" id="SignalP"/>
    </source>
</evidence>
<dbReference type="Proteomes" id="UP000198785">
    <property type="component" value="Unassembled WGS sequence"/>
</dbReference>